<dbReference type="EMBL" id="CP001854">
    <property type="protein sequence ID" value="ADB51191.1"/>
    <property type="molecule type" value="Genomic_DNA"/>
</dbReference>
<reference evidence="6" key="2">
    <citation type="submission" date="2010-01" db="EMBL/GenBank/DDBJ databases">
        <title>The complete genome of Conexibacter woesei DSM 14684.</title>
        <authorList>
            <consortium name="US DOE Joint Genome Institute (JGI-PGF)"/>
            <person name="Lucas S."/>
            <person name="Copeland A."/>
            <person name="Lapidus A."/>
            <person name="Glavina del Rio T."/>
            <person name="Dalin E."/>
            <person name="Tice H."/>
            <person name="Bruce D."/>
            <person name="Goodwin L."/>
            <person name="Pitluck S."/>
            <person name="Kyrpides N."/>
            <person name="Mavromatis K."/>
            <person name="Ivanova N."/>
            <person name="Mikhailova N."/>
            <person name="Chertkov O."/>
            <person name="Brettin T."/>
            <person name="Detter J.C."/>
            <person name="Han C."/>
            <person name="Larimer F."/>
            <person name="Land M."/>
            <person name="Hauser L."/>
            <person name="Markowitz V."/>
            <person name="Cheng J.-F."/>
            <person name="Hugenholtz P."/>
            <person name="Woyke T."/>
            <person name="Wu D."/>
            <person name="Pukall R."/>
            <person name="Steenblock K."/>
            <person name="Schneider S."/>
            <person name="Klenk H.-P."/>
            <person name="Eisen J.A."/>
        </authorList>
    </citation>
    <scope>NUCLEOTIDE SEQUENCE [LARGE SCALE GENOMIC DNA]</scope>
    <source>
        <strain evidence="6">DSM 14684 / CIP 108061 / JCM 11494 / NBRC 100937 / ID131577</strain>
    </source>
</reference>
<sequence length="317" mass="33938">MSSPTPLDRYRWMARMREFDLACLEGVPTGEIHGELHTGIGQEAIAAGMAGSLRQDDALVSTHRNHSHALAKGVDPRALMAEIYERTTGLCGGYGGHMHPFDPARNFSATGIVGASLPVALGYAYAIAAEGRDAIAVAVTGDAGSNHGTFHECMNIAAAWELPLVVVVENNRYGISVSSEDVIPTATIAERAAAYDCIGETVDGTDAEAVAETFGRLVAETRAASAPCVFEATCFRFQGHYEGDPQIYRTRAEHEQIRRDGDPLLVARARLTAAAVATGDELDAIDTAAREEMQELLRSVREDPMPDPTTALEHVFA</sequence>
<dbReference type="InterPro" id="IPR029061">
    <property type="entry name" value="THDP-binding"/>
</dbReference>
<evidence type="ECO:0000256" key="1">
    <source>
        <dbReference type="ARBA" id="ARBA00001964"/>
    </source>
</evidence>
<dbReference type="Pfam" id="PF00676">
    <property type="entry name" value="E1_dh"/>
    <property type="match status" value="1"/>
</dbReference>
<dbReference type="KEGG" id="cwo:Cwoe_2772"/>
<name>D3FAM8_CONWI</name>
<dbReference type="InterPro" id="IPR001017">
    <property type="entry name" value="DH_E1"/>
</dbReference>
<feature type="domain" description="Dehydrogenase E1 component" evidence="4">
    <location>
        <begin position="13"/>
        <end position="308"/>
    </location>
</feature>
<dbReference type="OrthoDB" id="9766715at2"/>
<dbReference type="Gene3D" id="3.40.50.970">
    <property type="match status" value="1"/>
</dbReference>
<dbReference type="AlphaFoldDB" id="D3FAM8"/>
<dbReference type="GO" id="GO:0004739">
    <property type="term" value="F:pyruvate dehydrogenase (acetyl-transferring) activity"/>
    <property type="evidence" value="ECO:0007669"/>
    <property type="project" value="TreeGrafter"/>
</dbReference>
<dbReference type="Proteomes" id="UP000008229">
    <property type="component" value="Chromosome"/>
</dbReference>
<evidence type="ECO:0000313" key="5">
    <source>
        <dbReference type="EMBL" id="ADB51191.1"/>
    </source>
</evidence>
<accession>D3FAM8</accession>
<dbReference type="CDD" id="cd02000">
    <property type="entry name" value="TPP_E1_PDC_ADC_BCADC"/>
    <property type="match status" value="1"/>
</dbReference>
<evidence type="ECO:0000256" key="2">
    <source>
        <dbReference type="ARBA" id="ARBA00023002"/>
    </source>
</evidence>
<keyword evidence="6" id="KW-1185">Reference proteome</keyword>
<reference evidence="5 6" key="1">
    <citation type="journal article" date="2010" name="Stand. Genomic Sci.">
        <title>Complete genome sequence of Conexibacter woesei type strain (ID131577).</title>
        <authorList>
            <person name="Pukall R."/>
            <person name="Lapidus A."/>
            <person name="Glavina Del Rio T."/>
            <person name="Copeland A."/>
            <person name="Tice H."/>
            <person name="Cheng J.-F."/>
            <person name="Lucas S."/>
            <person name="Chen F."/>
            <person name="Nolan M."/>
            <person name="Bruce D."/>
            <person name="Goodwin L."/>
            <person name="Pitluck S."/>
            <person name="Mavromatis K."/>
            <person name="Ivanova N."/>
            <person name="Ovchinnikova G."/>
            <person name="Pati A."/>
            <person name="Chen A."/>
            <person name="Palaniappan K."/>
            <person name="Land M."/>
            <person name="Hauser L."/>
            <person name="Chang Y.-J."/>
            <person name="Jeffries C.D."/>
            <person name="Chain P."/>
            <person name="Meincke L."/>
            <person name="Sims D."/>
            <person name="Brettin T."/>
            <person name="Detter J.C."/>
            <person name="Rohde M."/>
            <person name="Goeker M."/>
            <person name="Bristow J."/>
            <person name="Eisen J.A."/>
            <person name="Markowitz V."/>
            <person name="Kyrpides N.C."/>
            <person name="Klenk H.-P."/>
            <person name="Hugenholtz P."/>
        </authorList>
    </citation>
    <scope>NUCLEOTIDE SEQUENCE [LARGE SCALE GENOMIC DNA]</scope>
    <source>
        <strain evidence="6">DSM 14684 / CIP 108061 / JCM 11494 / NBRC 100937 / ID131577</strain>
    </source>
</reference>
<protein>
    <submittedName>
        <fullName evidence="5">Dehydrogenase E1 component</fullName>
    </submittedName>
</protein>
<dbReference type="HOGENOM" id="CLU_029393_5_0_11"/>
<comment type="cofactor">
    <cofactor evidence="1">
        <name>thiamine diphosphate</name>
        <dbReference type="ChEBI" id="CHEBI:58937"/>
    </cofactor>
</comment>
<dbReference type="PANTHER" id="PTHR11516:SF60">
    <property type="entry name" value="PYRUVATE DEHYDROGENASE E1 COMPONENT SUBUNIT ALPHA"/>
    <property type="match status" value="1"/>
</dbReference>
<evidence type="ECO:0000256" key="3">
    <source>
        <dbReference type="ARBA" id="ARBA00023052"/>
    </source>
</evidence>
<dbReference type="GO" id="GO:0006086">
    <property type="term" value="P:pyruvate decarboxylation to acetyl-CoA"/>
    <property type="evidence" value="ECO:0007669"/>
    <property type="project" value="TreeGrafter"/>
</dbReference>
<dbReference type="SUPFAM" id="SSF52518">
    <property type="entry name" value="Thiamin diphosphate-binding fold (THDP-binding)"/>
    <property type="match status" value="1"/>
</dbReference>
<evidence type="ECO:0000259" key="4">
    <source>
        <dbReference type="Pfam" id="PF00676"/>
    </source>
</evidence>
<gene>
    <name evidence="5" type="ordered locus">Cwoe_2772</name>
</gene>
<dbReference type="STRING" id="469383.Cwoe_2772"/>
<keyword evidence="2" id="KW-0560">Oxidoreductase</keyword>
<dbReference type="InterPro" id="IPR050642">
    <property type="entry name" value="PDH_E1_Alpha_Subunit"/>
</dbReference>
<evidence type="ECO:0000313" key="6">
    <source>
        <dbReference type="Proteomes" id="UP000008229"/>
    </source>
</evidence>
<proteinExistence type="predicted"/>
<dbReference type="eggNOG" id="COG1071">
    <property type="taxonomic scope" value="Bacteria"/>
</dbReference>
<dbReference type="PANTHER" id="PTHR11516">
    <property type="entry name" value="PYRUVATE DEHYDROGENASE E1 COMPONENT, ALPHA SUBUNIT BACTERIAL AND ORGANELLAR"/>
    <property type="match status" value="1"/>
</dbReference>
<organism evidence="5 6">
    <name type="scientific">Conexibacter woesei (strain DSM 14684 / CCUG 47730 / CIP 108061 / JCM 11494 / NBRC 100937 / ID131577)</name>
    <dbReference type="NCBI Taxonomy" id="469383"/>
    <lineage>
        <taxon>Bacteria</taxon>
        <taxon>Bacillati</taxon>
        <taxon>Actinomycetota</taxon>
        <taxon>Thermoleophilia</taxon>
        <taxon>Solirubrobacterales</taxon>
        <taxon>Conexibacteraceae</taxon>
        <taxon>Conexibacter</taxon>
    </lineage>
</organism>
<dbReference type="RefSeq" id="WP_012934242.1">
    <property type="nucleotide sequence ID" value="NC_013739.1"/>
</dbReference>
<keyword evidence="3" id="KW-0786">Thiamine pyrophosphate</keyword>
<dbReference type="GO" id="GO:0000287">
    <property type="term" value="F:magnesium ion binding"/>
    <property type="evidence" value="ECO:0007669"/>
    <property type="project" value="UniProtKB-ARBA"/>
</dbReference>